<proteinExistence type="predicted"/>
<dbReference type="PANTHER" id="PTHR31332">
    <property type="entry name" value="7-HYDROXYMETHYL CHLOROPHYLL A REDUCTASE, CHLOROPLASTIC"/>
    <property type="match status" value="1"/>
</dbReference>
<keyword evidence="6" id="KW-1185">Reference proteome</keyword>
<dbReference type="PANTHER" id="PTHR31332:SF0">
    <property type="entry name" value="7-HYDROXYMETHYL CHLOROPHYLL A REDUCTASE, CHLOROPLASTIC"/>
    <property type="match status" value="1"/>
</dbReference>
<dbReference type="Proteomes" id="UP000199577">
    <property type="component" value="Unassembled WGS sequence"/>
</dbReference>
<dbReference type="InterPro" id="IPR017896">
    <property type="entry name" value="4Fe4S_Fe-S-bd"/>
</dbReference>
<accession>A0A1I1L438</accession>
<dbReference type="Pfam" id="PF04432">
    <property type="entry name" value="FrhB_FdhB_C"/>
    <property type="match status" value="1"/>
</dbReference>
<dbReference type="Pfam" id="PF04422">
    <property type="entry name" value="FrhB_FdhB_N"/>
    <property type="match status" value="1"/>
</dbReference>
<dbReference type="PROSITE" id="PS00198">
    <property type="entry name" value="4FE4S_FER_1"/>
    <property type="match status" value="1"/>
</dbReference>
<dbReference type="GO" id="GO:0033354">
    <property type="term" value="P:chlorophyll cycle"/>
    <property type="evidence" value="ECO:0007669"/>
    <property type="project" value="TreeGrafter"/>
</dbReference>
<evidence type="ECO:0000256" key="2">
    <source>
        <dbReference type="ARBA" id="ARBA00023004"/>
    </source>
</evidence>
<keyword evidence="2" id="KW-0408">Iron</keyword>
<dbReference type="InterPro" id="IPR007525">
    <property type="entry name" value="FrhB_FdhB_C"/>
</dbReference>
<gene>
    <name evidence="5" type="ORF">SAMN05421747_11850</name>
</gene>
<dbReference type="GO" id="GO:0090415">
    <property type="term" value="F:7-hydroxymethyl chlorophyll a reductase activity"/>
    <property type="evidence" value="ECO:0007669"/>
    <property type="project" value="TreeGrafter"/>
</dbReference>
<dbReference type="GO" id="GO:0051536">
    <property type="term" value="F:iron-sulfur cluster binding"/>
    <property type="evidence" value="ECO:0007669"/>
    <property type="project" value="UniProtKB-KW"/>
</dbReference>
<keyword evidence="3" id="KW-0411">Iron-sulfur</keyword>
<evidence type="ECO:0000313" key="6">
    <source>
        <dbReference type="Proteomes" id="UP000199577"/>
    </source>
</evidence>
<dbReference type="STRING" id="623281.SAMN05421747_11850"/>
<keyword evidence="1" id="KW-0479">Metal-binding</keyword>
<organism evidence="5 6">
    <name type="scientific">Parapedobacter composti</name>
    <dbReference type="NCBI Taxonomy" id="623281"/>
    <lineage>
        <taxon>Bacteria</taxon>
        <taxon>Pseudomonadati</taxon>
        <taxon>Bacteroidota</taxon>
        <taxon>Sphingobacteriia</taxon>
        <taxon>Sphingobacteriales</taxon>
        <taxon>Sphingobacteriaceae</taxon>
        <taxon>Parapedobacter</taxon>
    </lineage>
</organism>
<evidence type="ECO:0000256" key="1">
    <source>
        <dbReference type="ARBA" id="ARBA00022723"/>
    </source>
</evidence>
<name>A0A1I1L438_9SPHI</name>
<dbReference type="InterPro" id="IPR045220">
    <property type="entry name" value="FRHB/FDHB/HCAR-like"/>
</dbReference>
<evidence type="ECO:0000313" key="5">
    <source>
        <dbReference type="EMBL" id="SFC67292.1"/>
    </source>
</evidence>
<sequence length="404" mass="45027">MPSAIEWIDRNRLCLGCGFCESLCGKENVSMQIGADGFFHPNVIRRQPEKESIVLRVCPGLNVVNDIRFAKNERIWGRILSLHAGFATDAAARRKGSSGGVVSGLAIHLLDTGQVDAVLQVGGERDDYHRNSLRVSVNRDDILRCASSRYAPALVFDRILQLLETTSHRFCFIGKPCDISGLKNLLTVYPQYRSRFVVTVAILCAGMPSFRGTQAIVDQLGAVPPVSDLTYRGNGWPGYFSFIDSRQRTYRQSYNDSWGKNLNQHLHFRCKLCPEGIGIQADIAAGDAWETTDGYPDFAERDGQSLVIGRTATGVALLEAAAADGALALAPLAVEQLRMMQPYQYNRRTRAFSRKLAMWLGSGIRLNFRHLRLFSAMLMADKLLLLKDFKGTLRRVRARKTQLP</sequence>
<evidence type="ECO:0000256" key="3">
    <source>
        <dbReference type="ARBA" id="ARBA00023014"/>
    </source>
</evidence>
<reference evidence="5 6" key="1">
    <citation type="submission" date="2016-10" db="EMBL/GenBank/DDBJ databases">
        <authorList>
            <person name="de Groot N.N."/>
        </authorList>
    </citation>
    <scope>NUCLEOTIDE SEQUENCE [LARGE SCALE GENOMIC DNA]</scope>
    <source>
        <strain evidence="5 6">DSM 22900</strain>
    </source>
</reference>
<dbReference type="AlphaFoldDB" id="A0A1I1L438"/>
<dbReference type="GO" id="GO:0046872">
    <property type="term" value="F:metal ion binding"/>
    <property type="evidence" value="ECO:0007669"/>
    <property type="project" value="UniProtKB-KW"/>
</dbReference>
<dbReference type="InterPro" id="IPR017900">
    <property type="entry name" value="4Fe4S_Fe_S_CS"/>
</dbReference>
<dbReference type="EMBL" id="FOLL01000018">
    <property type="protein sequence ID" value="SFC67292.1"/>
    <property type="molecule type" value="Genomic_DNA"/>
</dbReference>
<dbReference type="PROSITE" id="PS51379">
    <property type="entry name" value="4FE4S_FER_2"/>
    <property type="match status" value="1"/>
</dbReference>
<feature type="domain" description="4Fe-4S ferredoxin-type" evidence="4">
    <location>
        <begin position="4"/>
        <end position="34"/>
    </location>
</feature>
<evidence type="ECO:0000259" key="4">
    <source>
        <dbReference type="PROSITE" id="PS51379"/>
    </source>
</evidence>
<protein>
    <submittedName>
        <fullName evidence="5">Coenzyme F420 hydrogenase subunit beta</fullName>
    </submittedName>
</protein>
<dbReference type="InterPro" id="IPR007516">
    <property type="entry name" value="Co_F420_Hydgase/DH_bsu_N"/>
</dbReference>